<reference evidence="1 2" key="1">
    <citation type="submission" date="2019-11" db="EMBL/GenBank/DDBJ databases">
        <authorList>
            <person name="Holert J."/>
        </authorList>
    </citation>
    <scope>NUCLEOTIDE SEQUENCE [LARGE SCALE GENOMIC DNA]</scope>
    <source>
        <strain evidence="1">BC5_2</strain>
    </source>
</reference>
<organism evidence="1 2">
    <name type="scientific">BD1-7 clade bacterium</name>
    <dbReference type="NCBI Taxonomy" id="2029982"/>
    <lineage>
        <taxon>Bacteria</taxon>
        <taxon>Pseudomonadati</taxon>
        <taxon>Pseudomonadota</taxon>
        <taxon>Gammaproteobacteria</taxon>
        <taxon>Cellvibrionales</taxon>
        <taxon>Spongiibacteraceae</taxon>
        <taxon>BD1-7 clade</taxon>
    </lineage>
</organism>
<accession>A0A5S9NYW4</accession>
<proteinExistence type="predicted"/>
<sequence>MVLPFFDACTVLFEVVVDLGPFVPRTDLIQNTPRNALN</sequence>
<gene>
    <name evidence="1" type="ORF">DPBNPPHM_03372</name>
</gene>
<dbReference type="EMBL" id="CACSII010000004">
    <property type="protein sequence ID" value="CAA0096055.1"/>
    <property type="molecule type" value="Genomic_DNA"/>
</dbReference>
<dbReference type="AlphaFoldDB" id="A0A5S9NYW4"/>
<evidence type="ECO:0000313" key="1">
    <source>
        <dbReference type="EMBL" id="CAA0096055.1"/>
    </source>
</evidence>
<dbReference type="Proteomes" id="UP000434580">
    <property type="component" value="Unassembled WGS sequence"/>
</dbReference>
<name>A0A5S9NYW4_9GAMM</name>
<evidence type="ECO:0000313" key="2">
    <source>
        <dbReference type="Proteomes" id="UP000434580"/>
    </source>
</evidence>
<protein>
    <submittedName>
        <fullName evidence="1">Uncharacterized protein</fullName>
    </submittedName>
</protein>